<dbReference type="EMBL" id="JAKOGI010000148">
    <property type="protein sequence ID" value="KAJ8442009.1"/>
    <property type="molecule type" value="Genomic_DNA"/>
</dbReference>
<reference evidence="2" key="1">
    <citation type="submission" date="2022-04" db="EMBL/GenBank/DDBJ databases">
        <title>Carnegiea gigantea Genome sequencing and assembly v2.</title>
        <authorList>
            <person name="Copetti D."/>
            <person name="Sanderson M.J."/>
            <person name="Burquez A."/>
            <person name="Wojciechowski M.F."/>
        </authorList>
    </citation>
    <scope>NUCLEOTIDE SEQUENCE</scope>
    <source>
        <strain evidence="2">SGP5-SGP5p</strain>
        <tissue evidence="2">Aerial part</tissue>
    </source>
</reference>
<organism evidence="2 3">
    <name type="scientific">Carnegiea gigantea</name>
    <dbReference type="NCBI Taxonomy" id="171969"/>
    <lineage>
        <taxon>Eukaryota</taxon>
        <taxon>Viridiplantae</taxon>
        <taxon>Streptophyta</taxon>
        <taxon>Embryophyta</taxon>
        <taxon>Tracheophyta</taxon>
        <taxon>Spermatophyta</taxon>
        <taxon>Magnoliopsida</taxon>
        <taxon>eudicotyledons</taxon>
        <taxon>Gunneridae</taxon>
        <taxon>Pentapetalae</taxon>
        <taxon>Caryophyllales</taxon>
        <taxon>Cactineae</taxon>
        <taxon>Cactaceae</taxon>
        <taxon>Cactoideae</taxon>
        <taxon>Echinocereeae</taxon>
        <taxon>Carnegiea</taxon>
    </lineage>
</organism>
<feature type="region of interest" description="Disordered" evidence="1">
    <location>
        <begin position="22"/>
        <end position="63"/>
    </location>
</feature>
<accession>A0A9Q1KEI3</accession>
<evidence type="ECO:0000313" key="3">
    <source>
        <dbReference type="Proteomes" id="UP001153076"/>
    </source>
</evidence>
<evidence type="ECO:0000256" key="1">
    <source>
        <dbReference type="SAM" id="MobiDB-lite"/>
    </source>
</evidence>
<gene>
    <name evidence="2" type="ORF">Cgig2_033773</name>
</gene>
<sequence length="212" mass="23519">MSSKVHMEMVIWVIQHQRPRNKSKGALEDRLNNTKVPNEGQEVHEERTSSATPEPTAEAEHDTVQSKIKAFLEDAKKASNEIITNSRVLAWVMTELEDLVPEAHASLKRVSMIVVQTITNALFAETTLPGKSKSTTPILSSNSCDSESFLLAVEAIEKQFLSAKKSKHDFPQFTPPSLASASLKNRINQCPLKCSSMNQSLKKIVLPLLLDL</sequence>
<dbReference type="Proteomes" id="UP001153076">
    <property type="component" value="Unassembled WGS sequence"/>
</dbReference>
<comment type="caution">
    <text evidence="2">The sequence shown here is derived from an EMBL/GenBank/DDBJ whole genome shotgun (WGS) entry which is preliminary data.</text>
</comment>
<protein>
    <submittedName>
        <fullName evidence="2">Uncharacterized protein</fullName>
    </submittedName>
</protein>
<dbReference type="AlphaFoldDB" id="A0A9Q1KEI3"/>
<evidence type="ECO:0000313" key="2">
    <source>
        <dbReference type="EMBL" id="KAJ8442009.1"/>
    </source>
</evidence>
<name>A0A9Q1KEI3_9CARY</name>
<proteinExistence type="predicted"/>
<keyword evidence="3" id="KW-1185">Reference proteome</keyword>